<evidence type="ECO:0000313" key="2">
    <source>
        <dbReference type="EMBL" id="MFD2517570.1"/>
    </source>
</evidence>
<evidence type="ECO:0000256" key="1">
    <source>
        <dbReference type="SAM" id="Phobius"/>
    </source>
</evidence>
<organism evidence="2 3">
    <name type="scientific">Salinimicrobium flavum</name>
    <dbReference type="NCBI Taxonomy" id="1737065"/>
    <lineage>
        <taxon>Bacteria</taxon>
        <taxon>Pseudomonadati</taxon>
        <taxon>Bacteroidota</taxon>
        <taxon>Flavobacteriia</taxon>
        <taxon>Flavobacteriales</taxon>
        <taxon>Flavobacteriaceae</taxon>
        <taxon>Salinimicrobium</taxon>
    </lineage>
</organism>
<evidence type="ECO:0000313" key="3">
    <source>
        <dbReference type="Proteomes" id="UP001597468"/>
    </source>
</evidence>
<keyword evidence="1" id="KW-0812">Transmembrane</keyword>
<comment type="caution">
    <text evidence="2">The sequence shown here is derived from an EMBL/GenBank/DDBJ whole genome shotgun (WGS) entry which is preliminary data.</text>
</comment>
<keyword evidence="3" id="KW-1185">Reference proteome</keyword>
<reference evidence="3" key="1">
    <citation type="journal article" date="2019" name="Int. J. Syst. Evol. Microbiol.">
        <title>The Global Catalogue of Microorganisms (GCM) 10K type strain sequencing project: providing services to taxonomists for standard genome sequencing and annotation.</title>
        <authorList>
            <consortium name="The Broad Institute Genomics Platform"/>
            <consortium name="The Broad Institute Genome Sequencing Center for Infectious Disease"/>
            <person name="Wu L."/>
            <person name="Ma J."/>
        </authorList>
    </citation>
    <scope>NUCLEOTIDE SEQUENCE [LARGE SCALE GENOMIC DNA]</scope>
    <source>
        <strain evidence="3">KCTC 42585</strain>
    </source>
</reference>
<dbReference type="RefSeq" id="WP_380749985.1">
    <property type="nucleotide sequence ID" value="NZ_JBHULT010000006.1"/>
</dbReference>
<proteinExistence type="predicted"/>
<feature type="transmembrane region" description="Helical" evidence="1">
    <location>
        <begin position="20"/>
        <end position="42"/>
    </location>
</feature>
<feature type="transmembrane region" description="Helical" evidence="1">
    <location>
        <begin position="89"/>
        <end position="109"/>
    </location>
</feature>
<sequence length="149" mass="17271">MSPFMLVPTEEEYIISMYQFYFMSGLALMVMSSLQVLELLGLSEINYSYLYETISGFLLAFSFPLLLFFLTFLPFLLELIRYWRKNLWLSLPLIAIFSQLIFLGLSVVVKLFIVPAVLCFIVYNIIATAAGIYGFWEVRSLDNPTLNRE</sequence>
<protein>
    <submittedName>
        <fullName evidence="2">Uncharacterized protein</fullName>
    </submittedName>
</protein>
<dbReference type="Proteomes" id="UP001597468">
    <property type="component" value="Unassembled WGS sequence"/>
</dbReference>
<gene>
    <name evidence="2" type="ORF">ACFSTG_06670</name>
</gene>
<feature type="transmembrane region" description="Helical" evidence="1">
    <location>
        <begin position="54"/>
        <end position="77"/>
    </location>
</feature>
<name>A0ABW5IXY6_9FLAO</name>
<keyword evidence="1" id="KW-0472">Membrane</keyword>
<feature type="transmembrane region" description="Helical" evidence="1">
    <location>
        <begin position="116"/>
        <end position="136"/>
    </location>
</feature>
<keyword evidence="1" id="KW-1133">Transmembrane helix</keyword>
<dbReference type="EMBL" id="JBHULT010000006">
    <property type="protein sequence ID" value="MFD2517570.1"/>
    <property type="molecule type" value="Genomic_DNA"/>
</dbReference>
<accession>A0ABW5IXY6</accession>